<dbReference type="Proteomes" id="UP001320544">
    <property type="component" value="Chromosome"/>
</dbReference>
<keyword evidence="2" id="KW-1185">Reference proteome</keyword>
<evidence type="ECO:0000313" key="2">
    <source>
        <dbReference type="Proteomes" id="UP001320544"/>
    </source>
</evidence>
<proteinExistence type="predicted"/>
<organism evidence="1 2">
    <name type="scientific">Raoultibacter timonensis</name>
    <dbReference type="NCBI Taxonomy" id="1907662"/>
    <lineage>
        <taxon>Bacteria</taxon>
        <taxon>Bacillati</taxon>
        <taxon>Actinomycetota</taxon>
        <taxon>Coriobacteriia</taxon>
        <taxon>Eggerthellales</taxon>
        <taxon>Eggerthellaceae</taxon>
        <taxon>Raoultibacter</taxon>
    </lineage>
</organism>
<sequence length="67" mass="7735">MCFGSCRVTCDNCKPKFVYCPECGRKNMLVFKACKQCGTLLTEEMKEHAIEEWEAGARARAERKERL</sequence>
<accession>A0ABM7WGL2</accession>
<evidence type="ECO:0000313" key="1">
    <source>
        <dbReference type="EMBL" id="BDE95372.1"/>
    </source>
</evidence>
<dbReference type="EMBL" id="AP025564">
    <property type="protein sequence ID" value="BDE95372.1"/>
    <property type="molecule type" value="Genomic_DNA"/>
</dbReference>
<name>A0ABM7WGL2_9ACTN</name>
<protein>
    <submittedName>
        <fullName evidence="1">Uncharacterized protein</fullName>
    </submittedName>
</protein>
<gene>
    <name evidence="1" type="ORF">CE91St30_07050</name>
</gene>
<reference evidence="1 2" key="1">
    <citation type="submission" date="2022-01" db="EMBL/GenBank/DDBJ databases">
        <title>Novel bile acid biosynthetic pathways are enriched in the microbiome of centenarians.</title>
        <authorList>
            <person name="Sato Y."/>
            <person name="Atarashi K."/>
            <person name="Plichta R.D."/>
            <person name="Arai Y."/>
            <person name="Sasajima S."/>
            <person name="Kearney M.S."/>
            <person name="Suda W."/>
            <person name="Takeshita K."/>
            <person name="Sasaki T."/>
            <person name="Okamoto S."/>
            <person name="Skelly N.A."/>
            <person name="Okamura Y."/>
            <person name="Vlamakis H."/>
            <person name="Li Y."/>
            <person name="Tanoue T."/>
            <person name="Takei H."/>
            <person name="Nittono H."/>
            <person name="Narushima S."/>
            <person name="Irie J."/>
            <person name="Itoh H."/>
            <person name="Moriya K."/>
            <person name="Sugiura Y."/>
            <person name="Suematsu M."/>
            <person name="Moritoki N."/>
            <person name="Shibata S."/>
            <person name="Littman R.D."/>
            <person name="Fischbach A.M."/>
            <person name="Uwamino Y."/>
            <person name="Inoue T."/>
            <person name="Honda A."/>
            <person name="Hattori M."/>
            <person name="Murai T."/>
            <person name="Xavier J.R."/>
            <person name="Hirose N."/>
            <person name="Honda K."/>
        </authorList>
    </citation>
    <scope>NUCLEOTIDE SEQUENCE [LARGE SCALE GENOMIC DNA]</scope>
    <source>
        <strain evidence="1 2">CE91-St30</strain>
    </source>
</reference>